<gene>
    <name evidence="1" type="ORF">TVAG_062250</name>
</gene>
<proteinExistence type="predicted"/>
<dbReference type="RefSeq" id="XP_001301031.1">
    <property type="nucleotide sequence ID" value="XM_001301030.1"/>
</dbReference>
<keyword evidence="2" id="KW-1185">Reference proteome</keyword>
<sequence length="64" mass="7874">MKKLLQGRHHQHLKLLQGKHHHHLKLLQGKHHHHLKLLQGRWVRTKVAYKLRGNFGRNYEYKVY</sequence>
<dbReference type="AlphaFoldDB" id="A2G418"/>
<dbReference type="InParanoid" id="A2G418"/>
<dbReference type="Proteomes" id="UP000001542">
    <property type="component" value="Unassembled WGS sequence"/>
</dbReference>
<dbReference type="VEuPathDB" id="TrichDB:TVAGG3_0158980"/>
<name>A2G418_TRIV3</name>
<evidence type="ECO:0000313" key="2">
    <source>
        <dbReference type="Proteomes" id="UP000001542"/>
    </source>
</evidence>
<reference evidence="1" key="1">
    <citation type="submission" date="2006-10" db="EMBL/GenBank/DDBJ databases">
        <authorList>
            <person name="Amadeo P."/>
            <person name="Zhao Q."/>
            <person name="Wortman J."/>
            <person name="Fraser-Liggett C."/>
            <person name="Carlton J."/>
        </authorList>
    </citation>
    <scope>NUCLEOTIDE SEQUENCE</scope>
    <source>
        <strain evidence="1">G3</strain>
    </source>
</reference>
<evidence type="ECO:0000313" key="1">
    <source>
        <dbReference type="EMBL" id="EAX88101.1"/>
    </source>
</evidence>
<dbReference type="EMBL" id="DS114355">
    <property type="protein sequence ID" value="EAX88101.1"/>
    <property type="molecule type" value="Genomic_DNA"/>
</dbReference>
<protein>
    <submittedName>
        <fullName evidence="1">Uncharacterized protein</fullName>
    </submittedName>
</protein>
<accession>A2G418</accession>
<reference evidence="1" key="2">
    <citation type="journal article" date="2007" name="Science">
        <title>Draft genome sequence of the sexually transmitted pathogen Trichomonas vaginalis.</title>
        <authorList>
            <person name="Carlton J.M."/>
            <person name="Hirt R.P."/>
            <person name="Silva J.C."/>
            <person name="Delcher A.L."/>
            <person name="Schatz M."/>
            <person name="Zhao Q."/>
            <person name="Wortman J.R."/>
            <person name="Bidwell S.L."/>
            <person name="Alsmark U.C.M."/>
            <person name="Besteiro S."/>
            <person name="Sicheritz-Ponten T."/>
            <person name="Noel C.J."/>
            <person name="Dacks J.B."/>
            <person name="Foster P.G."/>
            <person name="Simillion C."/>
            <person name="Van de Peer Y."/>
            <person name="Miranda-Saavedra D."/>
            <person name="Barton G.J."/>
            <person name="Westrop G.D."/>
            <person name="Mueller S."/>
            <person name="Dessi D."/>
            <person name="Fiori P.L."/>
            <person name="Ren Q."/>
            <person name="Paulsen I."/>
            <person name="Zhang H."/>
            <person name="Bastida-Corcuera F.D."/>
            <person name="Simoes-Barbosa A."/>
            <person name="Brown M.T."/>
            <person name="Hayes R.D."/>
            <person name="Mukherjee M."/>
            <person name="Okumura C.Y."/>
            <person name="Schneider R."/>
            <person name="Smith A.J."/>
            <person name="Vanacova S."/>
            <person name="Villalvazo M."/>
            <person name="Haas B.J."/>
            <person name="Pertea M."/>
            <person name="Feldblyum T.V."/>
            <person name="Utterback T.R."/>
            <person name="Shu C.L."/>
            <person name="Osoegawa K."/>
            <person name="de Jong P.J."/>
            <person name="Hrdy I."/>
            <person name="Horvathova L."/>
            <person name="Zubacova Z."/>
            <person name="Dolezal P."/>
            <person name="Malik S.B."/>
            <person name="Logsdon J.M. Jr."/>
            <person name="Henze K."/>
            <person name="Gupta A."/>
            <person name="Wang C.C."/>
            <person name="Dunne R.L."/>
            <person name="Upcroft J.A."/>
            <person name="Upcroft P."/>
            <person name="White O."/>
            <person name="Salzberg S.L."/>
            <person name="Tang P."/>
            <person name="Chiu C.-H."/>
            <person name="Lee Y.-S."/>
            <person name="Embley T.M."/>
            <person name="Coombs G.H."/>
            <person name="Mottram J.C."/>
            <person name="Tachezy J."/>
            <person name="Fraser-Liggett C.M."/>
            <person name="Johnson P.J."/>
        </authorList>
    </citation>
    <scope>NUCLEOTIDE SEQUENCE [LARGE SCALE GENOMIC DNA]</scope>
    <source>
        <strain evidence="1">G3</strain>
    </source>
</reference>
<organism evidence="1 2">
    <name type="scientific">Trichomonas vaginalis (strain ATCC PRA-98 / G3)</name>
    <dbReference type="NCBI Taxonomy" id="412133"/>
    <lineage>
        <taxon>Eukaryota</taxon>
        <taxon>Metamonada</taxon>
        <taxon>Parabasalia</taxon>
        <taxon>Trichomonadida</taxon>
        <taxon>Trichomonadidae</taxon>
        <taxon>Trichomonas</taxon>
    </lineage>
</organism>
<dbReference type="KEGG" id="tva:4745755"/>